<dbReference type="EC" id="3.4.21.-" evidence="6"/>
<dbReference type="Gene3D" id="2.40.10.10">
    <property type="entry name" value="Trypsin-like serine proteases"/>
    <property type="match status" value="2"/>
</dbReference>
<dbReference type="PANTHER" id="PTHR36234">
    <property type="entry name" value="LYSYL ENDOPEPTIDASE"/>
    <property type="match status" value="1"/>
</dbReference>
<comment type="similarity">
    <text evidence="1 6">Belongs to the peptidase S1B family.</text>
</comment>
<dbReference type="InterPro" id="IPR006311">
    <property type="entry name" value="TAT_signal"/>
</dbReference>
<dbReference type="PANTHER" id="PTHR36234:SF5">
    <property type="entry name" value="LYSYL ENDOPEPTIDASE"/>
    <property type="match status" value="1"/>
</dbReference>
<protein>
    <recommendedName>
        <fullName evidence="6">Serine protease</fullName>
        <ecNumber evidence="6">3.4.21.-</ecNumber>
    </recommendedName>
</protein>
<keyword evidence="8" id="KW-1185">Reference proteome</keyword>
<evidence type="ECO:0000256" key="5">
    <source>
        <dbReference type="ARBA" id="ARBA00022825"/>
    </source>
</evidence>
<dbReference type="SUPFAM" id="SSF50494">
    <property type="entry name" value="Trypsin-like serine proteases"/>
    <property type="match status" value="1"/>
</dbReference>
<feature type="signal peptide" evidence="6">
    <location>
        <begin position="1"/>
        <end position="31"/>
    </location>
</feature>
<accession>A0ABN2G6F1</accession>
<evidence type="ECO:0000256" key="3">
    <source>
        <dbReference type="ARBA" id="ARBA00022729"/>
    </source>
</evidence>
<organism evidence="7 8">
    <name type="scientific">Glycomyces endophyticus</name>
    <dbReference type="NCBI Taxonomy" id="480996"/>
    <lineage>
        <taxon>Bacteria</taxon>
        <taxon>Bacillati</taxon>
        <taxon>Actinomycetota</taxon>
        <taxon>Actinomycetes</taxon>
        <taxon>Glycomycetales</taxon>
        <taxon>Glycomycetaceae</taxon>
        <taxon>Glycomyces</taxon>
    </lineage>
</organism>
<evidence type="ECO:0000313" key="8">
    <source>
        <dbReference type="Proteomes" id="UP001499851"/>
    </source>
</evidence>
<dbReference type="InterPro" id="IPR043504">
    <property type="entry name" value="Peptidase_S1_PA_chymotrypsin"/>
</dbReference>
<evidence type="ECO:0000256" key="1">
    <source>
        <dbReference type="ARBA" id="ARBA00008764"/>
    </source>
</evidence>
<dbReference type="Proteomes" id="UP001499851">
    <property type="component" value="Unassembled WGS sequence"/>
</dbReference>
<dbReference type="EMBL" id="BAAAQF010000004">
    <property type="protein sequence ID" value="GAA1666145.1"/>
    <property type="molecule type" value="Genomic_DNA"/>
</dbReference>
<dbReference type="PROSITE" id="PS51318">
    <property type="entry name" value="TAT"/>
    <property type="match status" value="1"/>
</dbReference>
<name>A0ABN2G6F1_9ACTN</name>
<evidence type="ECO:0000256" key="6">
    <source>
        <dbReference type="RuleBase" id="RU004296"/>
    </source>
</evidence>
<keyword evidence="3 6" id="KW-0732">Signal</keyword>
<proteinExistence type="inferred from homology"/>
<evidence type="ECO:0000313" key="7">
    <source>
        <dbReference type="EMBL" id="GAA1666145.1"/>
    </source>
</evidence>
<evidence type="ECO:0000256" key="4">
    <source>
        <dbReference type="ARBA" id="ARBA00022801"/>
    </source>
</evidence>
<evidence type="ECO:0000256" key="2">
    <source>
        <dbReference type="ARBA" id="ARBA00022670"/>
    </source>
</evidence>
<comment type="caution">
    <text evidence="7">The sequence shown here is derived from an EMBL/GenBank/DDBJ whole genome shotgun (WGS) entry which is preliminary data.</text>
</comment>
<dbReference type="PRINTS" id="PR00839">
    <property type="entry name" value="V8PROTEASE"/>
</dbReference>
<reference evidence="7 8" key="1">
    <citation type="journal article" date="2019" name="Int. J. Syst. Evol. Microbiol.">
        <title>The Global Catalogue of Microorganisms (GCM) 10K type strain sequencing project: providing services to taxonomists for standard genome sequencing and annotation.</title>
        <authorList>
            <consortium name="The Broad Institute Genomics Platform"/>
            <consortium name="The Broad Institute Genome Sequencing Center for Infectious Disease"/>
            <person name="Wu L."/>
            <person name="Ma J."/>
        </authorList>
    </citation>
    <scope>NUCLEOTIDE SEQUENCE [LARGE SCALE GENOMIC DNA]</scope>
    <source>
        <strain evidence="7 8">JCM 16001</strain>
    </source>
</reference>
<feature type="chain" id="PRO_5045010904" description="Serine protease" evidence="6">
    <location>
        <begin position="32"/>
        <end position="380"/>
    </location>
</feature>
<gene>
    <name evidence="7" type="ORF">GCM10009830_09770</name>
</gene>
<keyword evidence="2 6" id="KW-0645">Protease</keyword>
<dbReference type="InterPro" id="IPR009003">
    <property type="entry name" value="Peptidase_S1_PA"/>
</dbReference>
<dbReference type="InterPro" id="IPR008256">
    <property type="entry name" value="Peptidase_S1B"/>
</dbReference>
<dbReference type="RefSeq" id="WP_344482479.1">
    <property type="nucleotide sequence ID" value="NZ_BAAAQF010000004.1"/>
</dbReference>
<sequence length="380" mass="40105">MGDRTKRTVLAFAAGAFAAAALTAVPAPAAAAPQYRADQIAQLETADVPLEAGEAHEVAHAGAAFIKARFDGVVLGARDRLVVASPDGTESYEYGPDDVEDGGLRALSIEGDTAEVVLRDADDGTAAAARLAAYARGLSGAELASRPGAGPESVCGRDDSEHAACYRETDPVAWDASLSVARLIIKDEYYCTAWIADDSNRIMTNNHCIDTAGEAKATEVQFGYECPECAGGEAAVPLKVRGDEVLATNYTYDFTLFTVDDYAAIAHLPHLEIDPRHAEIGEKVFIPGHPGGKPKRIASEDSRAAVAGQCRIDDDRAYGRGYATDLAYYCDTEGGSSGSPVVSRTTGAVVGLHHLGGCPNSAVRMDLVYPMIAPYLEWDF</sequence>
<dbReference type="Pfam" id="PF13365">
    <property type="entry name" value="Trypsin_2"/>
    <property type="match status" value="1"/>
</dbReference>
<keyword evidence="4 6" id="KW-0378">Hydrolase</keyword>
<keyword evidence="5 6" id="KW-0720">Serine protease</keyword>